<feature type="compositionally biased region" description="Low complexity" evidence="4">
    <location>
        <begin position="566"/>
        <end position="576"/>
    </location>
</feature>
<feature type="region of interest" description="Disordered" evidence="4">
    <location>
        <begin position="1"/>
        <end position="414"/>
    </location>
</feature>
<dbReference type="SUPFAM" id="SSF46774">
    <property type="entry name" value="ARID-like"/>
    <property type="match status" value="1"/>
</dbReference>
<dbReference type="PANTHER" id="PTHR12656:SF5">
    <property type="entry name" value="TRITHORAX GROUP PROTEIN OSA"/>
    <property type="match status" value="1"/>
</dbReference>
<feature type="compositionally biased region" description="Low complexity" evidence="4">
    <location>
        <begin position="211"/>
        <end position="244"/>
    </location>
</feature>
<feature type="compositionally biased region" description="Basic and acidic residues" evidence="4">
    <location>
        <begin position="2483"/>
        <end position="2500"/>
    </location>
</feature>
<dbReference type="PANTHER" id="PTHR12656">
    <property type="entry name" value="BRG-1 ASSOCIATED FACTOR 250 BAF250"/>
    <property type="match status" value="1"/>
</dbReference>
<organism evidence="6">
    <name type="scientific">Schistocephalus solidus</name>
    <name type="common">Tapeworm</name>
    <dbReference type="NCBI Taxonomy" id="70667"/>
    <lineage>
        <taxon>Eukaryota</taxon>
        <taxon>Metazoa</taxon>
        <taxon>Spiralia</taxon>
        <taxon>Lophotrochozoa</taxon>
        <taxon>Platyhelminthes</taxon>
        <taxon>Cestoda</taxon>
        <taxon>Eucestoda</taxon>
        <taxon>Diphyllobothriidea</taxon>
        <taxon>Diphyllobothriidae</taxon>
        <taxon>Schistocephalus</taxon>
    </lineage>
</organism>
<feature type="compositionally biased region" description="Polar residues" evidence="4">
    <location>
        <begin position="134"/>
        <end position="155"/>
    </location>
</feature>
<keyword evidence="2" id="KW-0597">Phosphoprotein</keyword>
<dbReference type="InterPro" id="IPR033388">
    <property type="entry name" value="BAF250_C"/>
</dbReference>
<feature type="compositionally biased region" description="Polar residues" evidence="4">
    <location>
        <begin position="526"/>
        <end position="565"/>
    </location>
</feature>
<dbReference type="PROSITE" id="PS51011">
    <property type="entry name" value="ARID"/>
    <property type="match status" value="1"/>
</dbReference>
<dbReference type="InterPro" id="IPR036431">
    <property type="entry name" value="ARID_dom_sf"/>
</dbReference>
<feature type="compositionally biased region" description="Polar residues" evidence="4">
    <location>
        <begin position="1234"/>
        <end position="1243"/>
    </location>
</feature>
<feature type="region of interest" description="Disordered" evidence="4">
    <location>
        <begin position="914"/>
        <end position="1383"/>
    </location>
</feature>
<dbReference type="GO" id="GO:0006357">
    <property type="term" value="P:regulation of transcription by RNA polymerase II"/>
    <property type="evidence" value="ECO:0007669"/>
    <property type="project" value="TreeGrafter"/>
</dbReference>
<proteinExistence type="predicted"/>
<feature type="compositionally biased region" description="Polar residues" evidence="4">
    <location>
        <begin position="1710"/>
        <end position="1729"/>
    </location>
</feature>
<gene>
    <name evidence="6" type="ORF">TR87247</name>
</gene>
<protein>
    <recommendedName>
        <fullName evidence="5">ARID domain-containing protein</fullName>
    </recommendedName>
</protein>
<evidence type="ECO:0000256" key="1">
    <source>
        <dbReference type="ARBA" id="ARBA00004123"/>
    </source>
</evidence>
<dbReference type="GO" id="GO:0006338">
    <property type="term" value="P:chromatin remodeling"/>
    <property type="evidence" value="ECO:0007669"/>
    <property type="project" value="InterPro"/>
</dbReference>
<feature type="compositionally biased region" description="Low complexity" evidence="4">
    <location>
        <begin position="933"/>
        <end position="944"/>
    </location>
</feature>
<sequence>MNYQNGRGAPMSGQQTYMTNPHLPSSRTPPSNGAHFHQDCGNPFRGHPYPPYLNSDYPPTSDLAAPPNVAVGQPPHGQTLTLNQLLLQGNSPNPQRSRSSGSMSQLAQQPGYRYEHYGYAQKMGSVGHPVEENSAPSSSGVGPPTTANRTVSPTKDSAYAGTPGSASGADASCAGSLAAPSDTLTRNSRSSTPGQAAPSVEPYAELRSPISTAATLTTASTVSDPSTAIGGPPSSSTPSAPSGGYVTTSTPSAERMEPNTTAAGEPGVSPSACARSSGPNHMSPVGPSLYSAGPRSGYNPMGMYSQHPTESQHHPQQVMGGGSQQSPPPSYGGPGGYPPPRGYPMPPQGLRMGGGYPPSSASGGGYSMMPPPPPPPGPMGYAGTPNQGGPSGMVAGPYPPSTGGPIGGGTDSSFIYHNSTAQNILSSQQQKAVTSGMMSGSENATGFPPCGGRGMYVGGQQGGGGGGSYPMGDPGFPRAIGGTGGYQPMMNGVAGQRISPQQQRGAGGPMPLDPNTGRPLPAPGYQMNNSFAGSDLSQMDPAFSQNSNATRAESRDGSVSSRMSDQQAPLLQHQQQSPCEMSPALAAAGSAQPPRPPSYGHMRPEPGSMPQSSKGTKDPSQPPPLGTCNSAATDMFMKEDRLSMSEQQQQYLHLYRNRMPSQSRGGLGSPMARLTPPPPMHQQQTHSMGYGSGGGGYPYAPGMPGMPLQGYQQGTGYPPPHIYDTMSPSGAGYPPYHHQQHRVSGYPGSTQLHHHHHHPQHPGSAMHVTPQQAVQHQQHPPPPPHNLSPQSGSCFSRILEMGNEPERRSWLEHYMFFMEEIGKPLTGLPQVVKQPLDLYRFYLAVRERGGVLEVIKSKRWKEISQIVNINASASAAYTLRKNYCKYLLDYECRFDRGAVDTRLILSQIESMSGKKKKTSVSSASGGGEFVNESSTSTSGGTSTTPFPPPSPVGSHSSASSSLMPVSGGPGGGGGSSGENSSLTPHPQQPPLQQQQHLARPPSQQAVGAPSTPGLSHQQEGPGETGQRSDLSPPPPPQTVGGSTEKRHLQPPSLPSDGTTLSSPTPVPSSALAGSPPPPVPSRPPSSSSSVTADAGPPPFGYGGGPPPPHQYVREPAAGVPAPPPGYGTMGWRPQSMPPRPPFPNSSYSQRMPPVGPYGEMGRRSGPPDQAYADGGPPGERGLYLQQPPMPPQQQQQLLSTKPGSICSRPCSPGFSDLSQSPAKPVGGSGGTETIVPSSQSPGNTIHHHASNSNSVPIYPPAYPSHSGGAPPAYPLYAQQQQQQLQHKTPQPPSGAYMNHHPVVGWPGPLGPSGVGPHSPPPPSAAGGPVPPTFTAHYSPAQQQPQPGDHVVASAYRPRVPQQPRHPAPPPCVGGPPSSHHLPFHPGMHPGSGYPAPTGAPHAVASISGMPQRPPVVGAGGSVMMPQHPNQVPMSPLMQRPPYMTAFRKRFDPHPFPPGCVEATSVEPTRRKRYRLKDIGNVNPSRLIMALRSGLPCETTWALNALNILLREDLSPSLENCFPNPDQLVSLLTTLADHLRRSLNALFPHAGLTATLELPANMTSTAIQCAPALTPATTKSTANGVPELFADLLDPSLLLAPIPTSQDDDEDQEEMRSKVQKQSPPPQSSVNNSLNGLVSLEQELAAIANAKGLSIQTLRNATRRLLLLRGRFFRNKNGLLIKTESCEPPAHATLRLQPTTAAGTSPTTGSRASNNLLMDASASTVITANSPEKRRRGRPMAAGPFSSTVDGVGSEDTKLPPLPSTPVVSASRASGMKSSSHPVVLAGGLSGPEAYTNLRRLALFVMNELIPPENDMPPPPPLLEDDPDTGPPVLLPADNCLSSAPSSPDGALSSAAAGGAGGLSMRELFIRGGADTSCYILPTFGATDPLTSPSFPLKTTTTTATKTMRTPSVSERINCSDSRRSISSTVQDRLTTVDGEDGPPAAKRARSSSSSSSSLPCPVLSPQNTAGEESLGGRLDFAPSTTVSTTTTSTTEAEDDELNSHRLMTDSKGYCPLRARSEIIRLGEPVLWPTGGTALTAETHALLCLCVSTVLRNFSFFPAVERCLSTHKAVLALMGRILSLGHYHADEAVDWASAEAETAKFEDSSAWWMPWQEELYENVLVLLVNIAGHLKCINLHEAIVRPLLAGLLHWVTCETTVAVDPLPGHRVISPCRLALETLNRLSVNESNVDMLLSTPDTRVLEQLFDRLASWLALPEDQITRELALSTMHYLSESSSWCQTDDTPVSSMTSSGSQQLQQAAASKSFGLSLLARAKPCPLAGLTAFIEAAEAKTRRAIDQYGVQALQEQPELMGTTLEMVRRAGRLLERLAANPVGRARFTPELELRLLGLATSRVLDAEVAKLLSGALFNLPTGSATTGNGENAKLLPELPSPAKVSELLRVVEKTSLSVTEGTKDELSTAGRVESVSRMQLQTDPGKQEDRASKSNQEKREVESEDEGPSTPGDERSQLMMVIDENQEEAVPERKASLPPAENHDSSDLRTSALSPSVTASSTMSKSSSAVEQVAVV</sequence>
<feature type="compositionally biased region" description="Low complexity" evidence="4">
    <location>
        <begin position="164"/>
        <end position="179"/>
    </location>
</feature>
<feature type="compositionally biased region" description="Low complexity" evidence="4">
    <location>
        <begin position="1983"/>
        <end position="1994"/>
    </location>
</feature>
<feature type="region of interest" description="Disordered" evidence="4">
    <location>
        <begin position="1811"/>
        <end position="1856"/>
    </location>
</feature>
<evidence type="ECO:0000256" key="2">
    <source>
        <dbReference type="ARBA" id="ARBA00022553"/>
    </source>
</evidence>
<feature type="domain" description="ARID" evidence="5">
    <location>
        <begin position="804"/>
        <end position="895"/>
    </location>
</feature>
<dbReference type="InterPro" id="IPR021906">
    <property type="entry name" value="BAF250/Osa"/>
</dbReference>
<dbReference type="CDD" id="cd16865">
    <property type="entry name" value="ARID_ARID1A-like"/>
    <property type="match status" value="1"/>
</dbReference>
<reference evidence="6" key="1">
    <citation type="submission" date="2016-01" db="EMBL/GenBank/DDBJ databases">
        <title>Reference transcriptome for the parasite Schistocephalus solidus: insights into the molecular evolution of parasitism.</title>
        <authorList>
            <person name="Hebert F.O."/>
            <person name="Grambauer S."/>
            <person name="Barber I."/>
            <person name="Landry C.R."/>
            <person name="Aubin-Horth N."/>
        </authorList>
    </citation>
    <scope>NUCLEOTIDE SEQUENCE</scope>
</reference>
<dbReference type="GO" id="GO:0071565">
    <property type="term" value="C:nBAF complex"/>
    <property type="evidence" value="ECO:0007669"/>
    <property type="project" value="TreeGrafter"/>
</dbReference>
<dbReference type="Pfam" id="PF12031">
    <property type="entry name" value="BAF250_C"/>
    <property type="match status" value="1"/>
</dbReference>
<feature type="region of interest" description="Disordered" evidence="4">
    <location>
        <begin position="744"/>
        <end position="790"/>
    </location>
</feature>
<feature type="compositionally biased region" description="Polar residues" evidence="4">
    <location>
        <begin position="1911"/>
        <end position="1933"/>
    </location>
</feature>
<evidence type="ECO:0000259" key="5">
    <source>
        <dbReference type="PROSITE" id="PS51011"/>
    </source>
</evidence>
<feature type="compositionally biased region" description="Low complexity" evidence="4">
    <location>
        <begin position="977"/>
        <end position="1001"/>
    </location>
</feature>
<feature type="compositionally biased region" description="Polar residues" evidence="4">
    <location>
        <begin position="245"/>
        <end position="262"/>
    </location>
</feature>
<evidence type="ECO:0000313" key="6">
    <source>
        <dbReference type="EMBL" id="JAP50459.1"/>
    </source>
</evidence>
<feature type="compositionally biased region" description="Pro residues" evidence="4">
    <location>
        <begin position="1317"/>
        <end position="1331"/>
    </location>
</feature>
<dbReference type="Pfam" id="PF01388">
    <property type="entry name" value="ARID"/>
    <property type="match status" value="1"/>
</dbReference>
<dbReference type="GO" id="GO:0031491">
    <property type="term" value="F:nucleosome binding"/>
    <property type="evidence" value="ECO:0007669"/>
    <property type="project" value="TreeGrafter"/>
</dbReference>
<feature type="region of interest" description="Disordered" evidence="4">
    <location>
        <begin position="1599"/>
        <end position="1632"/>
    </location>
</feature>
<dbReference type="GO" id="GO:0016514">
    <property type="term" value="C:SWI/SNF complex"/>
    <property type="evidence" value="ECO:0007669"/>
    <property type="project" value="InterPro"/>
</dbReference>
<name>A0A0X3PFB6_SCHSO</name>
<dbReference type="GO" id="GO:0045893">
    <property type="term" value="P:positive regulation of DNA-templated transcription"/>
    <property type="evidence" value="ECO:0007669"/>
    <property type="project" value="TreeGrafter"/>
</dbReference>
<feature type="compositionally biased region" description="Basic and acidic residues" evidence="4">
    <location>
        <begin position="2438"/>
        <end position="2454"/>
    </location>
</feature>
<feature type="compositionally biased region" description="Low complexity" evidence="4">
    <location>
        <begin position="1274"/>
        <end position="1285"/>
    </location>
</feature>
<evidence type="ECO:0000256" key="3">
    <source>
        <dbReference type="ARBA" id="ARBA00023242"/>
    </source>
</evidence>
<comment type="subcellular location">
    <subcellularLocation>
        <location evidence="1">Nucleus</location>
    </subcellularLocation>
</comment>
<feature type="compositionally biased region" description="Gly residues" evidence="4">
    <location>
        <begin position="351"/>
        <end position="366"/>
    </location>
</feature>
<feature type="compositionally biased region" description="Pro residues" evidence="4">
    <location>
        <begin position="369"/>
        <end position="378"/>
    </location>
</feature>
<dbReference type="InterPro" id="IPR001606">
    <property type="entry name" value="ARID_dom"/>
</dbReference>
<dbReference type="EMBL" id="GEEE01012766">
    <property type="protein sequence ID" value="JAP50459.1"/>
    <property type="molecule type" value="Transcribed_RNA"/>
</dbReference>
<keyword evidence="3" id="KW-0539">Nucleus</keyword>
<dbReference type="GO" id="GO:0003677">
    <property type="term" value="F:DNA binding"/>
    <property type="evidence" value="ECO:0007669"/>
    <property type="project" value="InterPro"/>
</dbReference>
<feature type="compositionally biased region" description="Pro residues" evidence="4">
    <location>
        <begin position="326"/>
        <end position="347"/>
    </location>
</feature>
<feature type="region of interest" description="Disordered" evidence="4">
    <location>
        <begin position="2409"/>
        <end position="2529"/>
    </location>
</feature>
<feature type="compositionally biased region" description="Polar residues" evidence="4">
    <location>
        <begin position="91"/>
        <end position="108"/>
    </location>
</feature>
<accession>A0A0X3PFB6</accession>
<feature type="compositionally biased region" description="Polar residues" evidence="4">
    <location>
        <begin position="182"/>
        <end position="194"/>
    </location>
</feature>
<feature type="compositionally biased region" description="Low complexity" evidence="4">
    <location>
        <begin position="1058"/>
        <end position="1073"/>
    </location>
</feature>
<feature type="compositionally biased region" description="Low complexity" evidence="4">
    <location>
        <begin position="2507"/>
        <end position="2523"/>
    </location>
</feature>
<feature type="compositionally biased region" description="Low complexity" evidence="4">
    <location>
        <begin position="77"/>
        <end position="90"/>
    </location>
</feature>
<feature type="compositionally biased region" description="Gly residues" evidence="4">
    <location>
        <begin position="967"/>
        <end position="976"/>
    </location>
</feature>
<feature type="region of interest" description="Disordered" evidence="4">
    <location>
        <begin position="1889"/>
        <end position="2000"/>
    </location>
</feature>
<feature type="region of interest" description="Disordered" evidence="4">
    <location>
        <begin position="1694"/>
        <end position="1773"/>
    </location>
</feature>
<dbReference type="SMART" id="SM00501">
    <property type="entry name" value="BRIGHT"/>
    <property type="match status" value="1"/>
</dbReference>
<feature type="compositionally biased region" description="Pro residues" evidence="4">
    <location>
        <begin position="1074"/>
        <end position="1083"/>
    </location>
</feature>
<feature type="compositionally biased region" description="Low complexity" evidence="4">
    <location>
        <begin position="1889"/>
        <end position="1910"/>
    </location>
</feature>
<evidence type="ECO:0000256" key="4">
    <source>
        <dbReference type="SAM" id="MobiDB-lite"/>
    </source>
</evidence>
<feature type="compositionally biased region" description="Low complexity" evidence="4">
    <location>
        <begin position="1840"/>
        <end position="1856"/>
    </location>
</feature>
<feature type="compositionally biased region" description="Low complexity" evidence="4">
    <location>
        <begin position="1182"/>
        <end position="1198"/>
    </location>
</feature>
<feature type="compositionally biased region" description="Polar residues" evidence="4">
    <location>
        <begin position="12"/>
        <end position="31"/>
    </location>
</feature>
<feature type="compositionally biased region" description="Low complexity" evidence="4">
    <location>
        <begin position="1697"/>
        <end position="1709"/>
    </location>
</feature>
<feature type="compositionally biased region" description="Low complexity" evidence="4">
    <location>
        <begin position="952"/>
        <end position="966"/>
    </location>
</feature>
<dbReference type="SMART" id="SM01014">
    <property type="entry name" value="ARID"/>
    <property type="match status" value="1"/>
</dbReference>
<feature type="compositionally biased region" description="Pro residues" evidence="4">
    <location>
        <begin position="1095"/>
        <end position="1109"/>
    </location>
</feature>
<dbReference type="GO" id="GO:0005654">
    <property type="term" value="C:nucleoplasm"/>
    <property type="evidence" value="ECO:0007669"/>
    <property type="project" value="TreeGrafter"/>
</dbReference>
<feature type="region of interest" description="Disordered" evidence="4">
    <location>
        <begin position="499"/>
        <end position="631"/>
    </location>
</feature>
<dbReference type="Gene3D" id="1.10.150.60">
    <property type="entry name" value="ARID DNA-binding domain"/>
    <property type="match status" value="1"/>
</dbReference>
<dbReference type="GO" id="GO:0035060">
    <property type="term" value="C:brahma complex"/>
    <property type="evidence" value="ECO:0007669"/>
    <property type="project" value="InterPro"/>
</dbReference>
<feature type="compositionally biased region" description="Pro residues" evidence="4">
    <location>
        <begin position="1363"/>
        <end position="1373"/>
    </location>
</feature>